<keyword evidence="1" id="KW-0472">Membrane</keyword>
<reference evidence="2" key="1">
    <citation type="journal article" date="2011" name="BMC Genomics">
        <title>A further insight into the sialome of the tropical bont tick, Amblyomma variegatum.</title>
        <authorList>
            <person name="Ribeiro J.M."/>
            <person name="Anderson J.M."/>
            <person name="Manoukis N.C."/>
            <person name="Meng Z."/>
            <person name="Francishetti I.M."/>
        </authorList>
    </citation>
    <scope>NUCLEOTIDE SEQUENCE</scope>
    <source>
        <strain evidence="2">Amb_var-828</strain>
        <tissue evidence="2">Salivary gland</tissue>
    </source>
</reference>
<feature type="transmembrane region" description="Helical" evidence="1">
    <location>
        <begin position="44"/>
        <end position="63"/>
    </location>
</feature>
<keyword evidence="1" id="KW-0812">Transmembrane</keyword>
<evidence type="ECO:0000313" key="2">
    <source>
        <dbReference type="EMBL" id="DAA34280.1"/>
    </source>
</evidence>
<protein>
    <submittedName>
        <fullName evidence="2">Uncharacterized protein</fullName>
    </submittedName>
</protein>
<feature type="non-terminal residue" evidence="2">
    <location>
        <position position="124"/>
    </location>
</feature>
<keyword evidence="1" id="KW-1133">Transmembrane helix</keyword>
<sequence length="124" mass="13754">MQLGLANSTWKWGTGRVTTPQASHIALDEQAWSKNRASYTGCKLAVAHVTGVFFFFFTIVFVFHQCQVVTTCHIGCTVYSTLLKRQASFRICKPGISLCQCAILSGCHTVWTPPGLQELCNLMH</sequence>
<proteinExistence type="evidence at transcript level"/>
<name>F0J8S9_AMBVA</name>
<dbReference type="EMBL" id="BK007280">
    <property type="protein sequence ID" value="DAA34280.1"/>
    <property type="molecule type" value="mRNA"/>
</dbReference>
<organism evidence="2">
    <name type="scientific">Amblyomma variegatum</name>
    <name type="common">Tropical bont tick</name>
    <dbReference type="NCBI Taxonomy" id="34610"/>
    <lineage>
        <taxon>Eukaryota</taxon>
        <taxon>Metazoa</taxon>
        <taxon>Ecdysozoa</taxon>
        <taxon>Arthropoda</taxon>
        <taxon>Chelicerata</taxon>
        <taxon>Arachnida</taxon>
        <taxon>Acari</taxon>
        <taxon>Parasitiformes</taxon>
        <taxon>Ixodida</taxon>
        <taxon>Ixodoidea</taxon>
        <taxon>Ixodidae</taxon>
        <taxon>Amblyomminae</taxon>
        <taxon>Amblyomma</taxon>
    </lineage>
</organism>
<dbReference type="AlphaFoldDB" id="F0J8S9"/>
<evidence type="ECO:0000256" key="1">
    <source>
        <dbReference type="SAM" id="Phobius"/>
    </source>
</evidence>
<accession>F0J8S9</accession>